<sequence length="148" mass="15610">MLPAERVRVGLPAASKRELLETMSALAAHGTAADASVILDAVLQREALMSTGVGQGLALPHARTQSVDDTTAALAILESAVDYDSLDGSPVRIVLLLAGPERERSVHLRLLSRISRVMADAGTRQRLLDAESVRDVHRALADAEAALG</sequence>
<gene>
    <name evidence="2" type="ORF">BSZ36_07360</name>
</gene>
<dbReference type="CDD" id="cd00211">
    <property type="entry name" value="PTS_IIA_fru"/>
    <property type="match status" value="1"/>
</dbReference>
<protein>
    <recommendedName>
        <fullName evidence="1">PTS EIIA type-2 domain-containing protein</fullName>
    </recommendedName>
</protein>
<dbReference type="PROSITE" id="PS00372">
    <property type="entry name" value="PTS_EIIA_TYPE_2_HIS"/>
    <property type="match status" value="1"/>
</dbReference>
<dbReference type="PANTHER" id="PTHR47738">
    <property type="entry name" value="PTS SYSTEM FRUCTOSE-LIKE EIIA COMPONENT-RELATED"/>
    <property type="match status" value="1"/>
</dbReference>
<proteinExistence type="predicted"/>
<dbReference type="InterPro" id="IPR051541">
    <property type="entry name" value="PTS_SugarTrans_NitroReg"/>
</dbReference>
<evidence type="ECO:0000313" key="2">
    <source>
        <dbReference type="EMBL" id="OZC04638.1"/>
    </source>
</evidence>
<reference evidence="2 3" key="1">
    <citation type="submission" date="2016-11" db="EMBL/GenBank/DDBJ databases">
        <title>Study of marine rhodopsin-containing bacteria.</title>
        <authorList>
            <person name="Yoshizawa S."/>
            <person name="Kumagai Y."/>
            <person name="Kogure K."/>
        </authorList>
    </citation>
    <scope>NUCLEOTIDE SEQUENCE [LARGE SCALE GENOMIC DNA]</scope>
    <source>
        <strain evidence="2 3">SG-29</strain>
    </source>
</reference>
<dbReference type="Proteomes" id="UP000216446">
    <property type="component" value="Unassembled WGS sequence"/>
</dbReference>
<accession>A0A259U478</accession>
<dbReference type="InterPro" id="IPR002178">
    <property type="entry name" value="PTS_EIIA_type-2_dom"/>
</dbReference>
<feature type="domain" description="PTS EIIA type-2" evidence="1">
    <location>
        <begin position="1"/>
        <end position="143"/>
    </location>
</feature>
<dbReference type="Gene3D" id="3.40.930.10">
    <property type="entry name" value="Mannitol-specific EII, Chain A"/>
    <property type="match status" value="1"/>
</dbReference>
<dbReference type="FunCoup" id="A0A259U478">
    <property type="interactions" value="116"/>
</dbReference>
<dbReference type="EMBL" id="MQWB01000001">
    <property type="protein sequence ID" value="OZC04638.1"/>
    <property type="molecule type" value="Genomic_DNA"/>
</dbReference>
<evidence type="ECO:0000313" key="3">
    <source>
        <dbReference type="Proteomes" id="UP000216446"/>
    </source>
</evidence>
<keyword evidence="3" id="KW-1185">Reference proteome</keyword>
<dbReference type="InterPro" id="IPR016152">
    <property type="entry name" value="PTrfase/Anion_transptr"/>
</dbReference>
<dbReference type="Pfam" id="PF00359">
    <property type="entry name" value="PTS_EIIA_2"/>
    <property type="match status" value="1"/>
</dbReference>
<dbReference type="AlphaFoldDB" id="A0A259U478"/>
<evidence type="ECO:0000259" key="1">
    <source>
        <dbReference type="PROSITE" id="PS51094"/>
    </source>
</evidence>
<dbReference type="PROSITE" id="PS51094">
    <property type="entry name" value="PTS_EIIA_TYPE_2"/>
    <property type="match status" value="1"/>
</dbReference>
<organism evidence="2 3">
    <name type="scientific">Rubricoccus marinus</name>
    <dbReference type="NCBI Taxonomy" id="716817"/>
    <lineage>
        <taxon>Bacteria</taxon>
        <taxon>Pseudomonadati</taxon>
        <taxon>Rhodothermota</taxon>
        <taxon>Rhodothermia</taxon>
        <taxon>Rhodothermales</taxon>
        <taxon>Rubricoccaceae</taxon>
        <taxon>Rubricoccus</taxon>
    </lineage>
</organism>
<name>A0A259U478_9BACT</name>
<dbReference type="InParanoid" id="A0A259U478"/>
<comment type="caution">
    <text evidence="2">The sequence shown here is derived from an EMBL/GenBank/DDBJ whole genome shotgun (WGS) entry which is preliminary data.</text>
</comment>
<dbReference type="SUPFAM" id="SSF55804">
    <property type="entry name" value="Phoshotransferase/anion transport protein"/>
    <property type="match status" value="1"/>
</dbReference>
<dbReference type="GO" id="GO:0030295">
    <property type="term" value="F:protein kinase activator activity"/>
    <property type="evidence" value="ECO:0007669"/>
    <property type="project" value="TreeGrafter"/>
</dbReference>
<dbReference type="PANTHER" id="PTHR47738:SF1">
    <property type="entry name" value="NITROGEN REGULATORY PROTEIN"/>
    <property type="match status" value="1"/>
</dbReference>